<dbReference type="PANTHER" id="PTHR37327:SF1">
    <property type="entry name" value="MICROTUBULE INTERACTING AND TRANSPORT DOMAIN-CONTAINING PROTEIN"/>
    <property type="match status" value="1"/>
</dbReference>
<accession>A0A9P5VDG5</accession>
<reference evidence="2" key="1">
    <citation type="journal article" date="2020" name="Fungal Divers.">
        <title>Resolving the Mortierellaceae phylogeny through synthesis of multi-gene phylogenetics and phylogenomics.</title>
        <authorList>
            <person name="Vandepol N."/>
            <person name="Liber J."/>
            <person name="Desiro A."/>
            <person name="Na H."/>
            <person name="Kennedy M."/>
            <person name="Barry K."/>
            <person name="Grigoriev I.V."/>
            <person name="Miller A.N."/>
            <person name="O'Donnell K."/>
            <person name="Stajich J.E."/>
            <person name="Bonito G."/>
        </authorList>
    </citation>
    <scope>NUCLEOTIDE SEQUENCE</scope>
    <source>
        <strain evidence="2">NRRL 6426</strain>
    </source>
</reference>
<proteinExistence type="predicted"/>
<sequence length="828" mass="89076">MSGQSPLRRQVRLHAKPIIGGPTTTNNRIITGNLVSAAEQLQLKAQQLTGGGLTTANNNNRITGNLISAAEQLQLKAQQRLQKKPSSSPPQIGAANIGFDSQPDVSDLIAQQQPRYSSAVLEIADFPIIVFAIIHTLHVIVVADFVIAAFVAPSSNASAGSTTATAAQKTAEIAACTGSTIALPTALASLSPESSPEPKNNETTAKVATLPQHHSPREEMDRNEIDEWLPKFLTKGFDLSESWIGVHERSEDPLPKQQGPSAKGPLDNDGSQNAGLIQPRAMFSTAKTTSAEEHKKQEPSTPAAKVQKALPGKKKTAEGEKSPRTLGSLSMTSLHLFDNEPLTAAEFLSSSPIRAHFQNKYLKQTDQDKDQLPSPQTFEKHQHQRLRHHQRKKSQGQPWILIPRPHQTAATTTMHRSQSSLSQLSTTSTALYSPTTTSTSFAGGSNLLDYVSSDDPLGGLSIPRGPPPQIPPQPTDPFLRCFWVMRQLEQTMTTGGFLTRKVHVPREVWYQRASMIRLPAAEAKVSACHTITLMLEQMIAQSKRGMLNLMIGPPTPASSASSFGPLELIPNSSSTSRSGSRSSSSSSSIILPHSPSSPIAPSQAWFQSTTTTSTIATSVSATTALGSQTLTLTQPPTPTTPSQVAFSATSTLTSVTPTKPTKPAKSATRNSGDKEFSALPSYTAINTEQDRILLTKELEALESTALHIWSKLSKKLSFVHRPGKEFGSHTVTNGADAGNSGTIGTNATATTARQHQAQDLHSSQEHDAQDDKDKDKDNHDGHAVINAVGAGTDLKSHWKHFSKSVQKSMVNDKVDDTTTYTDSVLRLF</sequence>
<dbReference type="PANTHER" id="PTHR37327">
    <property type="entry name" value="CHROMOSOME 1, WHOLE GENOME SHOTGUN SEQUENCE"/>
    <property type="match status" value="1"/>
</dbReference>
<evidence type="ECO:0000313" key="3">
    <source>
        <dbReference type="Proteomes" id="UP000748756"/>
    </source>
</evidence>
<feature type="region of interest" description="Disordered" evidence="1">
    <location>
        <begin position="750"/>
        <end position="782"/>
    </location>
</feature>
<gene>
    <name evidence="2" type="ORF">BG015_002757</name>
</gene>
<dbReference type="Proteomes" id="UP000748756">
    <property type="component" value="Unassembled WGS sequence"/>
</dbReference>
<keyword evidence="3" id="KW-1185">Reference proteome</keyword>
<evidence type="ECO:0000313" key="2">
    <source>
        <dbReference type="EMBL" id="KAF9153729.1"/>
    </source>
</evidence>
<feature type="region of interest" description="Disordered" evidence="1">
    <location>
        <begin position="248"/>
        <end position="327"/>
    </location>
</feature>
<feature type="region of interest" description="Disordered" evidence="1">
    <location>
        <begin position="189"/>
        <end position="223"/>
    </location>
</feature>
<feature type="compositionally biased region" description="Low complexity" evidence="1">
    <location>
        <begin position="189"/>
        <end position="198"/>
    </location>
</feature>
<dbReference type="OrthoDB" id="2245455at2759"/>
<dbReference type="AlphaFoldDB" id="A0A9P5VDG5"/>
<protein>
    <submittedName>
        <fullName evidence="2">Uncharacterized protein</fullName>
    </submittedName>
</protein>
<feature type="region of interest" description="Disordered" evidence="1">
    <location>
        <begin position="364"/>
        <end position="383"/>
    </location>
</feature>
<feature type="region of interest" description="Disordered" evidence="1">
    <location>
        <begin position="726"/>
        <end position="745"/>
    </location>
</feature>
<feature type="compositionally biased region" description="Low complexity" evidence="1">
    <location>
        <begin position="569"/>
        <end position="605"/>
    </location>
</feature>
<name>A0A9P5VDG5_9FUNG</name>
<feature type="compositionally biased region" description="Basic and acidic residues" evidence="1">
    <location>
        <begin position="756"/>
        <end position="782"/>
    </location>
</feature>
<feature type="region of interest" description="Disordered" evidence="1">
    <location>
        <begin position="556"/>
        <end position="605"/>
    </location>
</feature>
<comment type="caution">
    <text evidence="2">The sequence shown here is derived from an EMBL/GenBank/DDBJ whole genome shotgun (WGS) entry which is preliminary data.</text>
</comment>
<feature type="region of interest" description="Disordered" evidence="1">
    <location>
        <begin position="653"/>
        <end position="675"/>
    </location>
</feature>
<dbReference type="EMBL" id="JAAAUQ010000157">
    <property type="protein sequence ID" value="KAF9153729.1"/>
    <property type="molecule type" value="Genomic_DNA"/>
</dbReference>
<evidence type="ECO:0000256" key="1">
    <source>
        <dbReference type="SAM" id="MobiDB-lite"/>
    </source>
</evidence>
<organism evidence="2 3">
    <name type="scientific">Linnemannia schmuckeri</name>
    <dbReference type="NCBI Taxonomy" id="64567"/>
    <lineage>
        <taxon>Eukaryota</taxon>
        <taxon>Fungi</taxon>
        <taxon>Fungi incertae sedis</taxon>
        <taxon>Mucoromycota</taxon>
        <taxon>Mortierellomycotina</taxon>
        <taxon>Mortierellomycetes</taxon>
        <taxon>Mortierellales</taxon>
        <taxon>Mortierellaceae</taxon>
        <taxon>Linnemannia</taxon>
    </lineage>
</organism>